<evidence type="ECO:0000313" key="7">
    <source>
        <dbReference type="EMBL" id="CAI9940433.1"/>
    </source>
</evidence>
<evidence type="ECO:0000313" key="9">
    <source>
        <dbReference type="Proteomes" id="UP001642409"/>
    </source>
</evidence>
<sequence length="469" mass="54798">MELPNSLVCRYCGDKLLPHSIRSHEKSCRHKLIQIVDILFLKESLKFDYPPENSEWPIPSKSDLLKYNDHAQREFKEGQQACPRCGSRFSMFEMQDHVLKCEASEFVKSSEAQLGTKQLTEKLDEKRRDQTIQISLGVPEVTEDQSNQGVKNKKEKHVYSEKDVKAIIKLTERVQKGFIPDNYKDVYSDNSIQRILHYYNRYEPKNKEKRNGLQTKTCHPDVNYINNETRFKHAFDEVPIKVGKILEDEIRDGPDDRKQCKICKRMFGPNRIEQHQQLCERSKNHQSHALKYTQQQQTEHNIGQDKIECKLCKRIVTSNEISKHEIICRAGLPINVFFNFNTINNPQNCISIEKQEIKSELEKQSRVSTQQQQNAINAKNNITSKIQLSKNTKYNDQISFGGRQFKFDDIPLPKTHNDDQIFEVAEGLDNRVGCKVCKRMFDPSRINKHEESCRKVQKQQENKASLKVK</sequence>
<protein>
    <submittedName>
        <fullName evidence="7">C2HC-type zinc-finger domain-containing protein</fullName>
    </submittedName>
    <submittedName>
        <fullName evidence="8">C2HC-type_zinc-finger domain-containing protein</fullName>
    </submittedName>
</protein>
<gene>
    <name evidence="8" type="ORF">HINF_LOCUS26050</name>
    <name evidence="7" type="ORF">HINF_LOCUS28078</name>
</gene>
<dbReference type="EMBL" id="CATOUU010000675">
    <property type="protein sequence ID" value="CAI9940433.1"/>
    <property type="molecule type" value="Genomic_DNA"/>
</dbReference>
<reference evidence="8 9" key="2">
    <citation type="submission" date="2024-07" db="EMBL/GenBank/DDBJ databases">
        <authorList>
            <person name="Akdeniz Z."/>
        </authorList>
    </citation>
    <scope>NUCLEOTIDE SEQUENCE [LARGE SCALE GENOMIC DNA]</scope>
</reference>
<name>A0AA86PL12_9EUKA</name>
<reference evidence="7" key="1">
    <citation type="submission" date="2023-06" db="EMBL/GenBank/DDBJ databases">
        <authorList>
            <person name="Kurt Z."/>
        </authorList>
    </citation>
    <scope>NUCLEOTIDE SEQUENCE</scope>
</reference>
<evidence type="ECO:0000256" key="4">
    <source>
        <dbReference type="ARBA" id="ARBA00022833"/>
    </source>
</evidence>
<dbReference type="Gene3D" id="3.30.160.60">
    <property type="entry name" value="Classic Zinc Finger"/>
    <property type="match status" value="1"/>
</dbReference>
<feature type="domain" description="C2HC/C3H-type" evidence="6">
    <location>
        <begin position="256"/>
        <end position="285"/>
    </location>
</feature>
<dbReference type="InterPro" id="IPR049899">
    <property type="entry name" value="Znf_C2HC_C3H"/>
</dbReference>
<dbReference type="PANTHER" id="PTHR13555:SF5">
    <property type="entry name" value="ZINC-FINGER OF A C2HC-TYPE"/>
    <property type="match status" value="1"/>
</dbReference>
<keyword evidence="4" id="KW-0862">Zinc</keyword>
<feature type="domain" description="C2HC/C3H-type" evidence="6">
    <location>
        <begin position="430"/>
        <end position="459"/>
    </location>
</feature>
<dbReference type="InterPro" id="IPR026319">
    <property type="entry name" value="ZC2HC1A/B-like"/>
</dbReference>
<keyword evidence="2" id="KW-0677">Repeat</keyword>
<dbReference type="PROSITE" id="PS52027">
    <property type="entry name" value="ZF_C2HC_C3H"/>
    <property type="match status" value="2"/>
</dbReference>
<keyword evidence="9" id="KW-1185">Reference proteome</keyword>
<dbReference type="Proteomes" id="UP001642409">
    <property type="component" value="Unassembled WGS sequence"/>
</dbReference>
<dbReference type="Pfam" id="PF13913">
    <property type="entry name" value="zf-C2HC_2"/>
    <property type="match status" value="3"/>
</dbReference>
<keyword evidence="3 5" id="KW-0863">Zinc-finger</keyword>
<evidence type="ECO:0000256" key="2">
    <source>
        <dbReference type="ARBA" id="ARBA00022737"/>
    </source>
</evidence>
<accession>A0AA86PL12</accession>
<dbReference type="PANTHER" id="PTHR13555">
    <property type="entry name" value="C2H2 ZINC FINGER CGI-62-RELATED"/>
    <property type="match status" value="1"/>
</dbReference>
<organism evidence="7">
    <name type="scientific">Hexamita inflata</name>
    <dbReference type="NCBI Taxonomy" id="28002"/>
    <lineage>
        <taxon>Eukaryota</taxon>
        <taxon>Metamonada</taxon>
        <taxon>Diplomonadida</taxon>
        <taxon>Hexamitidae</taxon>
        <taxon>Hexamitinae</taxon>
        <taxon>Hexamita</taxon>
    </lineage>
</organism>
<dbReference type="EMBL" id="CAXDID020000078">
    <property type="protein sequence ID" value="CAL6017556.1"/>
    <property type="molecule type" value="Genomic_DNA"/>
</dbReference>
<evidence type="ECO:0000313" key="8">
    <source>
        <dbReference type="EMBL" id="CAL6017556.1"/>
    </source>
</evidence>
<evidence type="ECO:0000256" key="5">
    <source>
        <dbReference type="PROSITE-ProRule" id="PRU01371"/>
    </source>
</evidence>
<dbReference type="AlphaFoldDB" id="A0AA86PL12"/>
<evidence type="ECO:0000256" key="1">
    <source>
        <dbReference type="ARBA" id="ARBA00022723"/>
    </source>
</evidence>
<evidence type="ECO:0000256" key="3">
    <source>
        <dbReference type="ARBA" id="ARBA00022771"/>
    </source>
</evidence>
<evidence type="ECO:0000259" key="6">
    <source>
        <dbReference type="PROSITE" id="PS52027"/>
    </source>
</evidence>
<comment type="caution">
    <text evidence="7">The sequence shown here is derived from an EMBL/GenBank/DDBJ whole genome shotgun (WGS) entry which is preliminary data.</text>
</comment>
<dbReference type="GO" id="GO:0008270">
    <property type="term" value="F:zinc ion binding"/>
    <property type="evidence" value="ECO:0007669"/>
    <property type="project" value="UniProtKB-KW"/>
</dbReference>
<proteinExistence type="predicted"/>
<keyword evidence="1" id="KW-0479">Metal-binding</keyword>